<organism evidence="1">
    <name type="scientific">Rhizophora mucronata</name>
    <name type="common">Asiatic mangrove</name>
    <dbReference type="NCBI Taxonomy" id="61149"/>
    <lineage>
        <taxon>Eukaryota</taxon>
        <taxon>Viridiplantae</taxon>
        <taxon>Streptophyta</taxon>
        <taxon>Embryophyta</taxon>
        <taxon>Tracheophyta</taxon>
        <taxon>Spermatophyta</taxon>
        <taxon>Magnoliopsida</taxon>
        <taxon>eudicotyledons</taxon>
        <taxon>Gunneridae</taxon>
        <taxon>Pentapetalae</taxon>
        <taxon>rosids</taxon>
        <taxon>fabids</taxon>
        <taxon>Malpighiales</taxon>
        <taxon>Rhizophoraceae</taxon>
        <taxon>Rhizophora</taxon>
    </lineage>
</organism>
<reference evidence="1" key="1">
    <citation type="submission" date="2018-02" db="EMBL/GenBank/DDBJ databases">
        <title>Rhizophora mucronata_Transcriptome.</title>
        <authorList>
            <person name="Meera S.P."/>
            <person name="Sreeshan A."/>
            <person name="Augustine A."/>
        </authorList>
    </citation>
    <scope>NUCLEOTIDE SEQUENCE</scope>
    <source>
        <tissue evidence="1">Leaf</tissue>
    </source>
</reference>
<evidence type="ECO:0000313" key="1">
    <source>
        <dbReference type="EMBL" id="MBW95223.1"/>
    </source>
</evidence>
<protein>
    <submittedName>
        <fullName evidence="1">Uncharacterized protein</fullName>
    </submittedName>
</protein>
<name>A0A2P2JP39_RHIMU</name>
<accession>A0A2P2JP39</accession>
<proteinExistence type="predicted"/>
<dbReference type="AlphaFoldDB" id="A0A2P2JP39"/>
<dbReference type="EMBL" id="GGEC01014740">
    <property type="protein sequence ID" value="MBW95223.1"/>
    <property type="molecule type" value="Transcribed_RNA"/>
</dbReference>
<sequence>MGYGVVVWNLDEPFISNFYSRMAIFALEGSKLWVQQRVQVAQRYLYHLLVND</sequence>